<keyword evidence="11" id="KW-1185">Reference proteome</keyword>
<dbReference type="OrthoDB" id="1907171at2759"/>
<dbReference type="GeneID" id="105035635"/>
<dbReference type="InParanoid" id="A0A6I9QHG9"/>
<evidence type="ECO:0000256" key="7">
    <source>
        <dbReference type="PROSITE-ProRule" id="PRU00283"/>
    </source>
</evidence>
<dbReference type="GO" id="GO:0007018">
    <property type="term" value="P:microtubule-based movement"/>
    <property type="evidence" value="ECO:0007669"/>
    <property type="project" value="InterPro"/>
</dbReference>
<evidence type="ECO:0000256" key="6">
    <source>
        <dbReference type="ARBA" id="ARBA00034488"/>
    </source>
</evidence>
<evidence type="ECO:0000313" key="12">
    <source>
        <dbReference type="RefSeq" id="XP_010909556.1"/>
    </source>
</evidence>
<comment type="similarity">
    <text evidence="6">Belongs to the TRAFAC class myosin-kinesin ATPase superfamily. Kinesin family. KIN-12 subfamily.</text>
</comment>
<organism evidence="11 12">
    <name type="scientific">Elaeis guineensis var. tenera</name>
    <name type="common">Oil palm</name>
    <dbReference type="NCBI Taxonomy" id="51953"/>
    <lineage>
        <taxon>Eukaryota</taxon>
        <taxon>Viridiplantae</taxon>
        <taxon>Streptophyta</taxon>
        <taxon>Embryophyta</taxon>
        <taxon>Tracheophyta</taxon>
        <taxon>Spermatophyta</taxon>
        <taxon>Magnoliopsida</taxon>
        <taxon>Liliopsida</taxon>
        <taxon>Arecaceae</taxon>
        <taxon>Arecoideae</taxon>
        <taxon>Cocoseae</taxon>
        <taxon>Elaeidinae</taxon>
        <taxon>Elaeis</taxon>
    </lineage>
</organism>
<dbReference type="Pfam" id="PF00225">
    <property type="entry name" value="Kinesin"/>
    <property type="match status" value="1"/>
</dbReference>
<dbReference type="GO" id="GO:0005524">
    <property type="term" value="F:ATP binding"/>
    <property type="evidence" value="ECO:0007669"/>
    <property type="project" value="UniProtKB-UniRule"/>
</dbReference>
<feature type="binding site" evidence="7">
    <location>
        <begin position="164"/>
        <end position="171"/>
    </location>
    <ligand>
        <name>ATP</name>
        <dbReference type="ChEBI" id="CHEBI:30616"/>
    </ligand>
</feature>
<dbReference type="PANTHER" id="PTHR37739">
    <property type="entry name" value="KINESIN-LIKE PROTEIN KIN-12D"/>
    <property type="match status" value="1"/>
</dbReference>
<reference evidence="12" key="1">
    <citation type="submission" date="2025-08" db="UniProtKB">
        <authorList>
            <consortium name="RefSeq"/>
        </authorList>
    </citation>
    <scope>IDENTIFICATION</scope>
</reference>
<keyword evidence="3 7" id="KW-0067">ATP-binding</keyword>
<dbReference type="GO" id="GO:0005874">
    <property type="term" value="C:microtubule"/>
    <property type="evidence" value="ECO:0007669"/>
    <property type="project" value="UniProtKB-KW"/>
</dbReference>
<dbReference type="GO" id="GO:0009524">
    <property type="term" value="C:phragmoplast"/>
    <property type="evidence" value="ECO:0007669"/>
    <property type="project" value="UniProtKB-ARBA"/>
</dbReference>
<dbReference type="PRINTS" id="PR00380">
    <property type="entry name" value="KINESINHEAVY"/>
</dbReference>
<dbReference type="PROSITE" id="PS50067">
    <property type="entry name" value="KINESIN_MOTOR_2"/>
    <property type="match status" value="1"/>
</dbReference>
<dbReference type="GO" id="GO:0003777">
    <property type="term" value="F:microtubule motor activity"/>
    <property type="evidence" value="ECO:0007669"/>
    <property type="project" value="InterPro"/>
</dbReference>
<dbReference type="FunCoup" id="A0A6I9QHG9">
    <property type="interactions" value="89"/>
</dbReference>
<dbReference type="GO" id="GO:0008017">
    <property type="term" value="F:microtubule binding"/>
    <property type="evidence" value="ECO:0007669"/>
    <property type="project" value="InterPro"/>
</dbReference>
<dbReference type="PANTHER" id="PTHR37739:SF16">
    <property type="entry name" value="KINESIN-LIKE PROTEIN"/>
    <property type="match status" value="1"/>
</dbReference>
<dbReference type="InterPro" id="IPR027417">
    <property type="entry name" value="P-loop_NTPase"/>
</dbReference>
<feature type="region of interest" description="Disordered" evidence="9">
    <location>
        <begin position="924"/>
        <end position="945"/>
    </location>
</feature>
<dbReference type="Proteomes" id="UP000504607">
    <property type="component" value="Unplaced"/>
</dbReference>
<evidence type="ECO:0000256" key="8">
    <source>
        <dbReference type="SAM" id="Coils"/>
    </source>
</evidence>
<evidence type="ECO:0000256" key="3">
    <source>
        <dbReference type="ARBA" id="ARBA00022840"/>
    </source>
</evidence>
<keyword evidence="2 7" id="KW-0547">Nucleotide-binding</keyword>
<evidence type="ECO:0000256" key="5">
    <source>
        <dbReference type="ARBA" id="ARBA00023175"/>
    </source>
</evidence>
<evidence type="ECO:0000313" key="11">
    <source>
        <dbReference type="Proteomes" id="UP000504607"/>
    </source>
</evidence>
<dbReference type="SMART" id="SM00129">
    <property type="entry name" value="KISc"/>
    <property type="match status" value="1"/>
</dbReference>
<evidence type="ECO:0000256" key="2">
    <source>
        <dbReference type="ARBA" id="ARBA00022741"/>
    </source>
</evidence>
<keyword evidence="4 8" id="KW-0175">Coiled coil</keyword>
<dbReference type="Gene3D" id="3.40.850.10">
    <property type="entry name" value="Kinesin motor domain"/>
    <property type="match status" value="1"/>
</dbReference>
<dbReference type="InterPro" id="IPR036961">
    <property type="entry name" value="Kinesin_motor_dom_sf"/>
</dbReference>
<dbReference type="FunFam" id="3.40.850.10:FF:000052">
    <property type="entry name" value="Kinesin-like protein KIN-12F"/>
    <property type="match status" value="1"/>
</dbReference>
<feature type="region of interest" description="Disordered" evidence="9">
    <location>
        <begin position="1"/>
        <end position="85"/>
    </location>
</feature>
<dbReference type="AlphaFoldDB" id="A0A6I9QHG9"/>
<dbReference type="SUPFAM" id="SSF52540">
    <property type="entry name" value="P-loop containing nucleoside triphosphate hydrolases"/>
    <property type="match status" value="1"/>
</dbReference>
<dbReference type="InterPro" id="IPR044986">
    <property type="entry name" value="KIF15/KIN-12"/>
</dbReference>
<dbReference type="InterPro" id="IPR001752">
    <property type="entry name" value="Kinesin_motor_dom"/>
</dbReference>
<keyword evidence="5 7" id="KW-0505">Motor protein</keyword>
<gene>
    <name evidence="12" type="primary">LOC105035635</name>
</gene>
<dbReference type="RefSeq" id="XP_010909556.1">
    <property type="nucleotide sequence ID" value="XM_010911254.3"/>
</dbReference>
<proteinExistence type="inferred from homology"/>
<name>A0A6I9QHG9_ELAGV</name>
<feature type="coiled-coil region" evidence="8">
    <location>
        <begin position="1090"/>
        <end position="1131"/>
    </location>
</feature>
<keyword evidence="1" id="KW-0493">Microtubule</keyword>
<sequence length="1187" mass="132351">MEALRILKPSSRAISPLLPTSPSGAGWKMNSGRHTARSGRENTPPVHHNVQIDHPTLLSVPKKPLSWPDRSLSSESPRSDVPAVGSVDPSVKVVVRVRPANDQEKESQVVQNVSTDSLSVGDRMFTFDSVLGPDSTQEDVFRLVGVPLVKNSLAGFNTSIVSYGQTASGKTYTMWGPPSAMVDGHSTNSSLGIAPRIFHMLFSEIETNQENSEGKQINYQCRCSFLEVYNDQINDLLDPTQRNLQIRDDAKNGFHVENLTDEYVTTVEDVTQIIVKGLSNRKLGTTAINSKSSRSHIIFTCIIESWCKGSPSNCFSSLRTSRISLVDLAGLDWDELEGLGKQCIDEGRHVKRSLSRLGKLVNVLAEVTNSGMDQKIPYMDSCLTHLLRETLGGNAKVTFICTIFPDDRCKAGTLSTLRFGGRAKHIQNKAVINEITEDDVNGLSDQIRQLKEELIRAKSYEGNRIATTGGYFKGHNARESLNLLRVSLNHSLVLPCIDIDSEEDMEVHEEDVKDLCQQLSNLCSSSEDTLEDILENKNSLNVNPSKEGPNTEVDNSIGTCSVNHEFNVGFFPAQSRLDEVHSEICEPPKVSNGSAVSAESLICQNVSSSAGNDQLHSRKFILSVIPDQQFPILQDPTPCSSPKINNNLKKSIMSSGFSAERNDASETFGKSDLIQSSLQSSKVSPTESLAASLHRGLQIIDYHQQNSSAKSSFAGFSFEHLTSISCQSVDKVDTGMQTFSEHGGTSPTFLCSACKKVVDVNGIKSVNDNTDMQIVPFNKAGTTEDIDKFSGSTATREVVLETLCLEQAATIKHLNSLVDEYTKKKEQSWSSEQNRDAMSSTDGVMAIMELENEDHMPLNHHSKNNTEVLKEKSLLKELQNDIDWVNNTSFDVREREALLMEIQSLKSQLKSYKDASTNYSLLEHIRNGDTPSPDKGGNGLEKERQRWTESESRWISLTEELRLDLESNRRLAEKKEIELSLEKKCTAELDDALHRAVLGHARIVEHYAELQEKYNDLLERHRKVMEGIAEVKKAAVKAGRKGSGSAFAAALAAELSTVRIDREKERAYLKEQNRKLRIQLRDTAEAVHAAGELLVRLREAEETVRVTEEKYGRAQQEAEKLKKQMAKMNRKHTMEMATMKRYLAESRLPESALEPFYLHESEFEEHRRAPQPDDDEAWRNAFRTSYL</sequence>
<feature type="coiled-coil region" evidence="8">
    <location>
        <begin position="433"/>
        <end position="460"/>
    </location>
</feature>
<accession>A0A6I9QHG9</accession>
<evidence type="ECO:0000259" key="10">
    <source>
        <dbReference type="PROSITE" id="PS50067"/>
    </source>
</evidence>
<evidence type="ECO:0000256" key="4">
    <source>
        <dbReference type="ARBA" id="ARBA00023054"/>
    </source>
</evidence>
<evidence type="ECO:0000256" key="9">
    <source>
        <dbReference type="SAM" id="MobiDB-lite"/>
    </source>
</evidence>
<evidence type="ECO:0000256" key="1">
    <source>
        <dbReference type="ARBA" id="ARBA00022701"/>
    </source>
</evidence>
<protein>
    <submittedName>
        <fullName evidence="12">Kinesin-like protein KIN-12C</fullName>
    </submittedName>
</protein>
<feature type="domain" description="Kinesin motor" evidence="10">
    <location>
        <begin position="90"/>
        <end position="426"/>
    </location>
</feature>
<dbReference type="KEGG" id="egu:105035635"/>
<feature type="coiled-coil region" evidence="8">
    <location>
        <begin position="1000"/>
        <end position="1027"/>
    </location>
</feature>